<name>A0ABM9HVH5_9VIRU</name>
<protein>
    <submittedName>
        <fullName evidence="1">Uncharacterized protein</fullName>
    </submittedName>
</protein>
<reference evidence="1" key="1">
    <citation type="submission" date="2022-10" db="EMBL/GenBank/DDBJ databases">
        <authorList>
            <person name="Bize A."/>
        </authorList>
    </citation>
    <scope>NUCLEOTIDE SEQUENCE [LARGE SCALE GENOMIC DNA]</scope>
</reference>
<gene>
    <name evidence="1" type="ORF">CTG158_LOCUS19</name>
</gene>
<accession>A0ABM9HVH5</accession>
<sequence length="165" mass="19389">MENMNSDLEVIGMSPVIYEFMGKQRKLRNLTLNESIDLEVISVELNNYPVPVLERTRTVQDEEGEDKIETISPEEAMKTYKKDIKAYKKATMKIREKYLLMLFDEGEITPEEIAKVTSREWAGLRQKLNRQRYYDMGMNDLEIDELEKQAVKAGFQNKELLKELM</sequence>
<evidence type="ECO:0000313" key="1">
    <source>
        <dbReference type="EMBL" id="CAI4043383.1"/>
    </source>
</evidence>
<dbReference type="Proteomes" id="UP001531446">
    <property type="component" value="Segment"/>
</dbReference>
<proteinExistence type="predicted"/>
<keyword evidence="2" id="KW-1185">Reference proteome</keyword>
<evidence type="ECO:0000313" key="2">
    <source>
        <dbReference type="Proteomes" id="UP001531446"/>
    </source>
</evidence>
<dbReference type="EMBL" id="OX365879">
    <property type="protein sequence ID" value="CAI4043383.1"/>
    <property type="molecule type" value="Genomic_DNA"/>
</dbReference>
<organism evidence="1 2">
    <name type="scientific">uncultured archaeal virus</name>
    <dbReference type="NCBI Taxonomy" id="1960247"/>
    <lineage>
        <taxon>Viruses</taxon>
        <taxon>environmental samples</taxon>
    </lineage>
</organism>